<feature type="domain" description="PDZ" evidence="1">
    <location>
        <begin position="375"/>
        <end position="415"/>
    </location>
</feature>
<dbReference type="Gene3D" id="2.30.42.10">
    <property type="match status" value="1"/>
</dbReference>
<dbReference type="PROSITE" id="PS50106">
    <property type="entry name" value="PDZ"/>
    <property type="match status" value="1"/>
</dbReference>
<dbReference type="GO" id="GO:0008233">
    <property type="term" value="F:peptidase activity"/>
    <property type="evidence" value="ECO:0007669"/>
    <property type="project" value="UniProtKB-KW"/>
</dbReference>
<evidence type="ECO:0000313" key="3">
    <source>
        <dbReference type="Proteomes" id="UP001356704"/>
    </source>
</evidence>
<dbReference type="Proteomes" id="UP001356704">
    <property type="component" value="Unassembled WGS sequence"/>
</dbReference>
<evidence type="ECO:0000259" key="1">
    <source>
        <dbReference type="PROSITE" id="PS50106"/>
    </source>
</evidence>
<sequence length="451" mass="51635">MKRLYAYIILLFFCLNSWFVIAQGQFFLKDKVSEKINFEFAANLIIIPLEINGVELSFVLDTGVSKPILFNLTANDSLDLKNTKTFYLHGLGADGKIEALKSSYNRFKIGNAVGNNQDLYVVFDTDINFTPRLGVVVHGIIGYDVFKDFVVEINYSSKYIRLHKPELFKPKTSKKWRTIPLEVYKSKPYLGAEIDFGYNSKDVKLLVDTGSSDALWLFENKTKGIMPNDSLFFRDYLGKGLSGSVYGKRSKVKGFQLSSFNLKNVNVAYPDSVSVDTNKIYKERDGSVGGDILKRFNLFIDYNNKKLHFKKNHYYKKPFTYNNSGIVLEYNGTMFVKEEIKIPKTDGYSLNDEMNSVKIDLSFSHRMLLKPMYRVVELRKSSNAYASGLRVGDILLSINGKEVYNLKLNEINEILHGKTGRPIKLKVERNGEVKTFRFKLDNAFKKNEPSD</sequence>
<dbReference type="EMBL" id="JAZHOU010000001">
    <property type="protein sequence ID" value="MEF3077462.1"/>
    <property type="molecule type" value="Genomic_DNA"/>
</dbReference>
<dbReference type="GO" id="GO:0006508">
    <property type="term" value="P:proteolysis"/>
    <property type="evidence" value="ECO:0007669"/>
    <property type="project" value="UniProtKB-KW"/>
</dbReference>
<name>A0ABU7W0E9_9FLAO</name>
<dbReference type="Gene3D" id="2.40.70.10">
    <property type="entry name" value="Acid Proteases"/>
    <property type="match status" value="2"/>
</dbReference>
<dbReference type="InterPro" id="IPR021109">
    <property type="entry name" value="Peptidase_aspartic_dom_sf"/>
</dbReference>
<dbReference type="InterPro" id="IPR041489">
    <property type="entry name" value="PDZ_6"/>
</dbReference>
<keyword evidence="2" id="KW-0378">Hydrolase</keyword>
<evidence type="ECO:0000313" key="2">
    <source>
        <dbReference type="EMBL" id="MEF3077462.1"/>
    </source>
</evidence>
<accession>A0ABU7W0E9</accession>
<reference evidence="2 3" key="1">
    <citation type="submission" date="2024-02" db="EMBL/GenBank/DDBJ databases">
        <title>Winogradskyella poriferorum JCM 12885.</title>
        <authorList>
            <person name="Zhang D.-F."/>
            <person name="Fu Z.-Y."/>
        </authorList>
    </citation>
    <scope>NUCLEOTIDE SEQUENCE [LARGE SCALE GENOMIC DNA]</scope>
    <source>
        <strain evidence="2 3">JCM 12885</strain>
    </source>
</reference>
<protein>
    <submittedName>
        <fullName evidence="2">Aspartyl protease family protein</fullName>
    </submittedName>
</protein>
<dbReference type="InterPro" id="IPR036034">
    <property type="entry name" value="PDZ_sf"/>
</dbReference>
<dbReference type="InterPro" id="IPR001478">
    <property type="entry name" value="PDZ"/>
</dbReference>
<keyword evidence="2" id="KW-0645">Protease</keyword>
<dbReference type="SUPFAM" id="SSF50156">
    <property type="entry name" value="PDZ domain-like"/>
    <property type="match status" value="1"/>
</dbReference>
<dbReference type="RefSeq" id="WP_331808300.1">
    <property type="nucleotide sequence ID" value="NZ_JAZHOU010000001.1"/>
</dbReference>
<dbReference type="SMART" id="SM00228">
    <property type="entry name" value="PDZ"/>
    <property type="match status" value="1"/>
</dbReference>
<comment type="caution">
    <text evidence="2">The sequence shown here is derived from an EMBL/GenBank/DDBJ whole genome shotgun (WGS) entry which is preliminary data.</text>
</comment>
<proteinExistence type="predicted"/>
<gene>
    <name evidence="2" type="ORF">V1468_00480</name>
</gene>
<dbReference type="Pfam" id="PF13650">
    <property type="entry name" value="Asp_protease_2"/>
    <property type="match status" value="1"/>
</dbReference>
<organism evidence="2 3">
    <name type="scientific">Winogradskyella poriferorum</name>
    <dbReference type="NCBI Taxonomy" id="307627"/>
    <lineage>
        <taxon>Bacteria</taxon>
        <taxon>Pseudomonadati</taxon>
        <taxon>Bacteroidota</taxon>
        <taxon>Flavobacteriia</taxon>
        <taxon>Flavobacteriales</taxon>
        <taxon>Flavobacteriaceae</taxon>
        <taxon>Winogradskyella</taxon>
    </lineage>
</organism>
<keyword evidence="3" id="KW-1185">Reference proteome</keyword>
<dbReference type="Pfam" id="PF17820">
    <property type="entry name" value="PDZ_6"/>
    <property type="match status" value="1"/>
</dbReference>